<reference evidence="2 3" key="1">
    <citation type="journal article" date="2024" name="J Genomics">
        <title>Draft genome sequencing and assembly of Favolaschia claudopus CIRM-BRFM 2984 isolated from oak limbs.</title>
        <authorList>
            <person name="Navarro D."/>
            <person name="Drula E."/>
            <person name="Chaduli D."/>
            <person name="Cazenave R."/>
            <person name="Ahrendt S."/>
            <person name="Wang J."/>
            <person name="Lipzen A."/>
            <person name="Daum C."/>
            <person name="Barry K."/>
            <person name="Grigoriev I.V."/>
            <person name="Favel A."/>
            <person name="Rosso M.N."/>
            <person name="Martin F."/>
        </authorList>
    </citation>
    <scope>NUCLEOTIDE SEQUENCE [LARGE SCALE GENOMIC DNA]</scope>
    <source>
        <strain evidence="2 3">CIRM-BRFM 2984</strain>
    </source>
</reference>
<sequence length="153" mass="17175">MTFGGEIEWGPPPVSNSPEKTKEEKRLIAAFKTLFARAPELLPALKQLYLEIIVNADQWDRLTGMMREAATSARTTDTNGLKHKLSYFLPNPLKHVLSPPVPEEESKSNRGLAHPMLRYYIIGYKDRLRLPPLEYTSTPKATATPGDGQPDTE</sequence>
<accession>A0AAW0A7C2</accession>
<evidence type="ECO:0000313" key="2">
    <source>
        <dbReference type="EMBL" id="KAK7002046.1"/>
    </source>
</evidence>
<dbReference type="AlphaFoldDB" id="A0AAW0A7C2"/>
<feature type="region of interest" description="Disordered" evidence="1">
    <location>
        <begin position="133"/>
        <end position="153"/>
    </location>
</feature>
<proteinExistence type="predicted"/>
<evidence type="ECO:0000256" key="1">
    <source>
        <dbReference type="SAM" id="MobiDB-lite"/>
    </source>
</evidence>
<dbReference type="Pfam" id="PF20414">
    <property type="entry name" value="DUF6698"/>
    <property type="match status" value="1"/>
</dbReference>
<dbReference type="Proteomes" id="UP001362999">
    <property type="component" value="Unassembled WGS sequence"/>
</dbReference>
<dbReference type="EMBL" id="JAWWNJ010000080">
    <property type="protein sequence ID" value="KAK7002046.1"/>
    <property type="molecule type" value="Genomic_DNA"/>
</dbReference>
<comment type="caution">
    <text evidence="2">The sequence shown here is derived from an EMBL/GenBank/DDBJ whole genome shotgun (WGS) entry which is preliminary data.</text>
</comment>
<keyword evidence="3" id="KW-1185">Reference proteome</keyword>
<organism evidence="2 3">
    <name type="scientific">Favolaschia claudopus</name>
    <dbReference type="NCBI Taxonomy" id="2862362"/>
    <lineage>
        <taxon>Eukaryota</taxon>
        <taxon>Fungi</taxon>
        <taxon>Dikarya</taxon>
        <taxon>Basidiomycota</taxon>
        <taxon>Agaricomycotina</taxon>
        <taxon>Agaricomycetes</taxon>
        <taxon>Agaricomycetidae</taxon>
        <taxon>Agaricales</taxon>
        <taxon>Marasmiineae</taxon>
        <taxon>Mycenaceae</taxon>
        <taxon>Favolaschia</taxon>
    </lineage>
</organism>
<protein>
    <submittedName>
        <fullName evidence="2">Uncharacterized protein</fullName>
    </submittedName>
</protein>
<evidence type="ECO:0000313" key="3">
    <source>
        <dbReference type="Proteomes" id="UP001362999"/>
    </source>
</evidence>
<dbReference type="InterPro" id="IPR046521">
    <property type="entry name" value="DUF6698"/>
</dbReference>
<name>A0AAW0A7C2_9AGAR</name>
<feature type="region of interest" description="Disordered" evidence="1">
    <location>
        <begin position="1"/>
        <end position="21"/>
    </location>
</feature>
<gene>
    <name evidence="2" type="ORF">R3P38DRAFT_3215810</name>
</gene>